<dbReference type="AlphaFoldDB" id="A0A8J4ARE7"/>
<evidence type="ECO:0000256" key="1">
    <source>
        <dbReference type="SAM" id="MobiDB-lite"/>
    </source>
</evidence>
<dbReference type="EMBL" id="BNCO01000003">
    <property type="protein sequence ID" value="GIL45884.1"/>
    <property type="molecule type" value="Genomic_DNA"/>
</dbReference>
<accession>A0A8J4ARE7</accession>
<dbReference type="Proteomes" id="UP000747399">
    <property type="component" value="Unassembled WGS sequence"/>
</dbReference>
<feature type="region of interest" description="Disordered" evidence="1">
    <location>
        <begin position="428"/>
        <end position="449"/>
    </location>
</feature>
<comment type="caution">
    <text evidence="2">The sequence shown here is derived from an EMBL/GenBank/DDBJ whole genome shotgun (WGS) entry which is preliminary data.</text>
</comment>
<sequence>MSMAIAALGSDRQSLPPMQYCSPGRPQTYARRSSVDTFSQAHTFNTSSGRQICTGVSTGNTESSCQLLASSGVEPLSEQTGVGYLQSTDNCGNPGPSSTSALWNPLRPQQLVHKPTSLKSGDSILQSLNIPLIPPSNLIHNYQQHQLADLQPLKLTPSPEVLSPPAAVANLPPAHSAQSRLSDERLRVRKGSKKELSRTGVYAAAYMYQFWARGEEQQESGSESSDAATVGADDRPGSVGTASGCGCDLPSPPPSVAAAAAAAAAAPVRTTCARSAGADPNEVATASTASTGGDPAPGAFTCDVLGVVPASGGGGGKGAVVITSDRISVTGACAGARATCTSMPIMFPRTCCPSATVLPAPTFLSTGPSGDGRKGSAAVGQVETPVTLATTAGVVATSVSRVRHPPNSPSNGQTVVVGAAALPPLHSSPFAEPTGINQPRSCSPVGQPGLYASSASSASSAFTVPPTADTSTGVTCGTHYDNASPFETAAAQLKSSIDAAFAVGSTVFPPEVPNAPFNPNSLSDTDLPDVTISIDLDAAPSPDAIPAVFTATTAAAVAGLPFGISAATAASAPNTPIGAHGNVPTGAADSSPAGIASATAGLAACLVSTDPIGLRSRSHSDGQAPVVRPFPTLAPMGEHHSIANPMSPAPNYRSPTLSWDTPVAGVLPGTFPPVNRPPITTGAVVRTRASQQV</sequence>
<name>A0A8J4ARE7_9CHLO</name>
<reference evidence="2" key="1">
    <citation type="journal article" date="2021" name="Proc. Natl. Acad. Sci. U.S.A.">
        <title>Three genomes in the algal genus Volvox reveal the fate of a haploid sex-determining region after a transition to homothallism.</title>
        <authorList>
            <person name="Yamamoto K."/>
            <person name="Hamaji T."/>
            <person name="Kawai-Toyooka H."/>
            <person name="Matsuzaki R."/>
            <person name="Takahashi F."/>
            <person name="Nishimura Y."/>
            <person name="Kawachi M."/>
            <person name="Noguchi H."/>
            <person name="Minakuchi Y."/>
            <person name="Umen J.G."/>
            <person name="Toyoda A."/>
            <person name="Nozaki H."/>
        </authorList>
    </citation>
    <scope>NUCLEOTIDE SEQUENCE</scope>
    <source>
        <strain evidence="2">NIES-3780</strain>
    </source>
</reference>
<protein>
    <submittedName>
        <fullName evidence="2">Uncharacterized protein</fullName>
    </submittedName>
</protein>
<feature type="region of interest" description="Disordered" evidence="1">
    <location>
        <begin position="217"/>
        <end position="246"/>
    </location>
</feature>
<proteinExistence type="predicted"/>
<keyword evidence="3" id="KW-1185">Reference proteome</keyword>
<gene>
    <name evidence="2" type="ORF">Vafri_3011</name>
</gene>
<evidence type="ECO:0000313" key="2">
    <source>
        <dbReference type="EMBL" id="GIL45884.1"/>
    </source>
</evidence>
<organism evidence="2 3">
    <name type="scientific">Volvox africanus</name>
    <dbReference type="NCBI Taxonomy" id="51714"/>
    <lineage>
        <taxon>Eukaryota</taxon>
        <taxon>Viridiplantae</taxon>
        <taxon>Chlorophyta</taxon>
        <taxon>core chlorophytes</taxon>
        <taxon>Chlorophyceae</taxon>
        <taxon>CS clade</taxon>
        <taxon>Chlamydomonadales</taxon>
        <taxon>Volvocaceae</taxon>
        <taxon>Volvox</taxon>
    </lineage>
</organism>
<evidence type="ECO:0000313" key="3">
    <source>
        <dbReference type="Proteomes" id="UP000747399"/>
    </source>
</evidence>